<comment type="subcellular location">
    <subcellularLocation>
        <location evidence="1">Membrane</location>
        <topology evidence="1">Single-pass membrane protein</topology>
    </subcellularLocation>
</comment>
<evidence type="ECO:0000256" key="5">
    <source>
        <dbReference type="SAM" id="MobiDB-lite"/>
    </source>
</evidence>
<feature type="region of interest" description="Disordered" evidence="5">
    <location>
        <begin position="54"/>
        <end position="78"/>
    </location>
</feature>
<organism evidence="8 9">
    <name type="scientific">Juglans regia</name>
    <name type="common">English walnut</name>
    <dbReference type="NCBI Taxonomy" id="51240"/>
    <lineage>
        <taxon>Eukaryota</taxon>
        <taxon>Viridiplantae</taxon>
        <taxon>Streptophyta</taxon>
        <taxon>Embryophyta</taxon>
        <taxon>Tracheophyta</taxon>
        <taxon>Spermatophyta</taxon>
        <taxon>Magnoliopsida</taxon>
        <taxon>eudicotyledons</taxon>
        <taxon>Gunneridae</taxon>
        <taxon>Pentapetalae</taxon>
        <taxon>rosids</taxon>
        <taxon>fabids</taxon>
        <taxon>Fagales</taxon>
        <taxon>Juglandaceae</taxon>
        <taxon>Juglans</taxon>
    </lineage>
</organism>
<dbReference type="InterPro" id="IPR044839">
    <property type="entry name" value="NDR1-like"/>
</dbReference>
<dbReference type="PANTHER" id="PTHR31415:SF9">
    <property type="entry name" value="OS05G0367900 PROTEIN"/>
    <property type="match status" value="1"/>
</dbReference>
<comment type="caution">
    <text evidence="8">The sequence shown here is derived from an EMBL/GenBank/DDBJ whole genome shotgun (WGS) entry which is preliminary data.</text>
</comment>
<name>A0A834CMY8_JUGRE</name>
<sequence>ACVFPCSTPPSYTAYPFCPQFLLFPRLLINLTFPSPLSLTLSLAQPLYTSASMAKEQGPEESHSNMTQEKHRGKGMASDSTLKVPRQALCTFITIFHLLLGVTALTLWLFYRPHKPQFKVVGASIYDFNTTAPPLISTTMQFTVVTRNPNKRLSIYYDRLSAFVSYKNQAITPQGMLPPLFHEKHSTVVVSPVVGGGTVPVSVEVANGLMIDEAYGVVGLRLVLMGRLRWKASGPIRTGHYRVYVKCDIMLGLKRGYVGQVPLLGSPECKVDI</sequence>
<keyword evidence="3 6" id="KW-1133">Transmembrane helix</keyword>
<dbReference type="GO" id="GO:0016020">
    <property type="term" value="C:membrane"/>
    <property type="evidence" value="ECO:0007669"/>
    <property type="project" value="UniProtKB-SubCell"/>
</dbReference>
<feature type="domain" description="Late embryogenesis abundant protein LEA-2 subgroup" evidence="7">
    <location>
        <begin position="146"/>
        <end position="247"/>
    </location>
</feature>
<proteinExistence type="predicted"/>
<feature type="transmembrane region" description="Helical" evidence="6">
    <location>
        <begin position="88"/>
        <end position="111"/>
    </location>
</feature>
<dbReference type="GO" id="GO:0098542">
    <property type="term" value="P:defense response to other organism"/>
    <property type="evidence" value="ECO:0007669"/>
    <property type="project" value="InterPro"/>
</dbReference>
<dbReference type="AlphaFoldDB" id="A0A834CMY8"/>
<keyword evidence="4 6" id="KW-0472">Membrane</keyword>
<dbReference type="PANTHER" id="PTHR31415">
    <property type="entry name" value="OS05G0367900 PROTEIN"/>
    <property type="match status" value="1"/>
</dbReference>
<dbReference type="Gramene" id="Jr07_09550_p1">
    <property type="protein sequence ID" value="cds.Jr07_09550_p1"/>
    <property type="gene ID" value="Jr07_09550"/>
</dbReference>
<reference evidence="8" key="1">
    <citation type="submission" date="2015-10" db="EMBL/GenBank/DDBJ databases">
        <authorList>
            <person name="Martinez-Garcia P.J."/>
            <person name="Crepeau M.W."/>
            <person name="Puiu D."/>
            <person name="Gonzalez-Ibeas D."/>
            <person name="Whalen J."/>
            <person name="Stevens K."/>
            <person name="Paul R."/>
            <person name="Butterfield T."/>
            <person name="Britton M."/>
            <person name="Reagan R."/>
            <person name="Chakraborty S."/>
            <person name="Walawage S.L."/>
            <person name="Vasquez-Gross H.A."/>
            <person name="Cardeno C."/>
            <person name="Famula R."/>
            <person name="Pratt K."/>
            <person name="Kuruganti S."/>
            <person name="Aradhya M.K."/>
            <person name="Leslie C.A."/>
            <person name="Dandekar A.M."/>
            <person name="Salzberg S.L."/>
            <person name="Wegrzyn J.L."/>
            <person name="Langley C.H."/>
            <person name="Neale D.B."/>
        </authorList>
    </citation>
    <scope>NUCLEOTIDE SEQUENCE</scope>
    <source>
        <tissue evidence="8">Leaves</tissue>
    </source>
</reference>
<accession>A0A834CMY8</accession>
<dbReference type="EMBL" id="LIHL02000007">
    <property type="protein sequence ID" value="KAF5464560.1"/>
    <property type="molecule type" value="Genomic_DNA"/>
</dbReference>
<protein>
    <recommendedName>
        <fullName evidence="7">Late embryogenesis abundant protein LEA-2 subgroup domain-containing protein</fullName>
    </recommendedName>
</protein>
<evidence type="ECO:0000256" key="2">
    <source>
        <dbReference type="ARBA" id="ARBA00022692"/>
    </source>
</evidence>
<feature type="non-terminal residue" evidence="8">
    <location>
        <position position="1"/>
    </location>
</feature>
<dbReference type="Proteomes" id="UP000619265">
    <property type="component" value="Unassembled WGS sequence"/>
</dbReference>
<evidence type="ECO:0000256" key="4">
    <source>
        <dbReference type="ARBA" id="ARBA00023136"/>
    </source>
</evidence>
<keyword evidence="2 6" id="KW-0812">Transmembrane</keyword>
<evidence type="ECO:0000256" key="6">
    <source>
        <dbReference type="SAM" id="Phobius"/>
    </source>
</evidence>
<evidence type="ECO:0000256" key="1">
    <source>
        <dbReference type="ARBA" id="ARBA00004167"/>
    </source>
</evidence>
<evidence type="ECO:0000256" key="3">
    <source>
        <dbReference type="ARBA" id="ARBA00022989"/>
    </source>
</evidence>
<evidence type="ECO:0000313" key="9">
    <source>
        <dbReference type="Proteomes" id="UP000619265"/>
    </source>
</evidence>
<dbReference type="Pfam" id="PF03168">
    <property type="entry name" value="LEA_2"/>
    <property type="match status" value="1"/>
</dbReference>
<dbReference type="InterPro" id="IPR004864">
    <property type="entry name" value="LEA_2"/>
</dbReference>
<evidence type="ECO:0000259" key="7">
    <source>
        <dbReference type="Pfam" id="PF03168"/>
    </source>
</evidence>
<gene>
    <name evidence="8" type="ORF">F2P56_014631</name>
</gene>
<evidence type="ECO:0000313" key="8">
    <source>
        <dbReference type="EMBL" id="KAF5464560.1"/>
    </source>
</evidence>
<reference evidence="8" key="2">
    <citation type="submission" date="2020-03" db="EMBL/GenBank/DDBJ databases">
        <title>Walnut 2.0.</title>
        <authorList>
            <person name="Marrano A."/>
            <person name="Britton M."/>
            <person name="Zimin A.V."/>
            <person name="Zaini P.A."/>
            <person name="Workman R."/>
            <person name="Puiu D."/>
            <person name="Bianco L."/>
            <person name="Allen B.J."/>
            <person name="Troggio M."/>
            <person name="Leslie C.A."/>
            <person name="Timp W."/>
            <person name="Dendekar A."/>
            <person name="Salzberg S.L."/>
            <person name="Neale D.B."/>
        </authorList>
    </citation>
    <scope>NUCLEOTIDE SEQUENCE</scope>
    <source>
        <tissue evidence="8">Leaves</tissue>
    </source>
</reference>